<dbReference type="Proteomes" id="UP000887565">
    <property type="component" value="Unplaced"/>
</dbReference>
<sequence>MKQILVEDADKCVSFIHPWLAHAVPNVEEATIINANLHICLLIEAKIFQPCIGKEKGKKKGREEKLKKINGSKK</sequence>
<protein>
    <submittedName>
        <fullName evidence="2">Uncharacterized protein</fullName>
    </submittedName>
</protein>
<reference evidence="2" key="1">
    <citation type="submission" date="2022-11" db="UniProtKB">
        <authorList>
            <consortium name="WormBaseParasite"/>
        </authorList>
    </citation>
    <scope>IDENTIFICATION</scope>
</reference>
<dbReference type="WBParaSite" id="nRc.2.0.1.t30053-RA">
    <property type="protein sequence ID" value="nRc.2.0.1.t30053-RA"/>
    <property type="gene ID" value="nRc.2.0.1.g30053"/>
</dbReference>
<evidence type="ECO:0000313" key="1">
    <source>
        <dbReference type="Proteomes" id="UP000887565"/>
    </source>
</evidence>
<accession>A0A915JVE9</accession>
<name>A0A915JVE9_ROMCU</name>
<dbReference type="AlphaFoldDB" id="A0A915JVE9"/>
<evidence type="ECO:0000313" key="2">
    <source>
        <dbReference type="WBParaSite" id="nRc.2.0.1.t30053-RA"/>
    </source>
</evidence>
<organism evidence="1 2">
    <name type="scientific">Romanomermis culicivorax</name>
    <name type="common">Nematode worm</name>
    <dbReference type="NCBI Taxonomy" id="13658"/>
    <lineage>
        <taxon>Eukaryota</taxon>
        <taxon>Metazoa</taxon>
        <taxon>Ecdysozoa</taxon>
        <taxon>Nematoda</taxon>
        <taxon>Enoplea</taxon>
        <taxon>Dorylaimia</taxon>
        <taxon>Mermithida</taxon>
        <taxon>Mermithoidea</taxon>
        <taxon>Mermithidae</taxon>
        <taxon>Romanomermis</taxon>
    </lineage>
</organism>
<proteinExistence type="predicted"/>
<keyword evidence="1" id="KW-1185">Reference proteome</keyword>